<dbReference type="InterPro" id="IPR011071">
    <property type="entry name" value="Lyase_8-like_C"/>
</dbReference>
<evidence type="ECO:0000256" key="2">
    <source>
        <dbReference type="ARBA" id="ARBA00022729"/>
    </source>
</evidence>
<dbReference type="Pfam" id="PF02884">
    <property type="entry name" value="Lyase_8_C"/>
    <property type="match status" value="1"/>
</dbReference>
<keyword evidence="8" id="KW-1185">Reference proteome</keyword>
<accession>A0A429ZUY5</accession>
<dbReference type="GO" id="GO:0005975">
    <property type="term" value="P:carbohydrate metabolic process"/>
    <property type="evidence" value="ECO:0007669"/>
    <property type="project" value="InterPro"/>
</dbReference>
<dbReference type="OrthoDB" id="6636047at2"/>
<dbReference type="SUPFAM" id="SSF74650">
    <property type="entry name" value="Galactose mutarotase-like"/>
    <property type="match status" value="1"/>
</dbReference>
<comment type="caution">
    <text evidence="7">The sequence shown here is derived from an EMBL/GenBank/DDBJ whole genome shotgun (WGS) entry which is preliminary data.</text>
</comment>
<dbReference type="SMART" id="SM00635">
    <property type="entry name" value="BID_2"/>
    <property type="match status" value="1"/>
</dbReference>
<evidence type="ECO:0000256" key="1">
    <source>
        <dbReference type="ARBA" id="ARBA00006699"/>
    </source>
</evidence>
<dbReference type="InterPro" id="IPR008929">
    <property type="entry name" value="Chondroitin_lyas"/>
</dbReference>
<sequence>MKVAFTLLRRDSLKGGRIRMKKISLLIGLSCFFISQSLVAYGENSGVKNGDFTQVRTATGKWHEQEALHWNDVWVAKGKPGISIISDEGEQTNNILKIAATEVSRVAISQDIPVLENQEYEVTGRIKTESVTASQGARIRVLRYANGKQIDPLSYSNNVLGTKDWQNVKTKVNTEQGIDTIRVQLFLEEGTGTAYFDDIQLTKKETLTSLAFKETQLILEKGTTETLAFEVVPATFPVEELTWHSSNEKVLTVAGGEVTALGKGISTVSVTYGDSGVKAQVVIEVTSDEPVTEELPAFEKSQEVTVSEMKLLFSEQLPENYQLKLENSEIGQLKGGVFLAQQAGQTQVSIFDSENQLVDEIQLTVTPQRTDEFDRMRQGWQGIIFGDQYYQGDNQQMNDTHELKEQTVKKIWESLNKNDNPPYLWEHLKDQADSSTLTKNYRELYKLAEAVVNPYSTYYLNEALYRDVLRSLEWLYIHRYNENVVITGNWWDFEIGTPRALNDIVTVLYGGLTKEQISRYLTPIDTFVPDVHYIFGSIPERKQLALGGNQIDIGKVKLIQNLLLKNDVEVKTAISALQTVLPYVTEGEGFYRDGSFISHTNVAYTGAYGNVLIEGLSQLLTVIQPTSYAISEEDLSNVYEWLENAFQPILYKGSLMDMTRGRSMSRSALQDHQAAVEVLRAMLRIAEISTAEKQLALKQVVKYHLLADSYFDYVASAGSFRDISLVQNLLSNPEIAGRQPVSYLRNFAHMDKIAYYNSQKDFAFGISLHSKRTQNYEDMNNENRRGWYTGDGMTYLYNDDLSHYSDDYWATVDPYRLPGTTVTREKRADGSGETVGQSDFVGGTVLDDQFGVFSMDFNNWNQSLTAKKGWFMFGDKIVAVGSDIQTTSTDSLETIIENRKVPRGTESQLMINGEVTALTAGEEQNIAKPVTMYLDNGRESRNIGYQFLVKGNIHVLRDNRVGAWGDINHAEKGGPVSNQFMTIWQEQQANSTYGYIIYPNIGVEAFTKAAKMNQIEILKNDEDSQIVVDHELGMTGLINYQTKAQKIAGLTFYDKGTYLLKEAETVTISLADPTLTPNKVVTFSYDPLKYKIIGDKLNTKTQGSEVVVEVVLQSGESQKVELAKISNETDDSSSEPESSTSEPTTTKEPESSTSEPATTKEPESSTSEPATTKEPENSSSEQATTKEPGNASSELAPTRPSRGNQNQLTKEQEKAQITGKLPQTSEKTSRIIGSLGGGLLIIGGIIMRRKE</sequence>
<dbReference type="InterPro" id="IPR003343">
    <property type="entry name" value="Big_2"/>
</dbReference>
<feature type="active site" evidence="4">
    <location>
        <position position="662"/>
    </location>
</feature>
<dbReference type="Pfam" id="PF22637">
    <property type="entry name" value="CBM_4_9_1"/>
    <property type="match status" value="1"/>
</dbReference>
<dbReference type="Pfam" id="PF08124">
    <property type="entry name" value="Lyase_8_N"/>
    <property type="match status" value="1"/>
</dbReference>
<evidence type="ECO:0000256" key="4">
    <source>
        <dbReference type="PIRSR" id="PIRSR638970-1"/>
    </source>
</evidence>
<feature type="active site" evidence="4">
    <location>
        <position position="608"/>
    </location>
</feature>
<dbReference type="Gene3D" id="1.50.10.100">
    <property type="entry name" value="Chondroitin AC/alginate lyase"/>
    <property type="match status" value="1"/>
</dbReference>
<evidence type="ECO:0000259" key="6">
    <source>
        <dbReference type="SMART" id="SM00635"/>
    </source>
</evidence>
<dbReference type="PANTHER" id="PTHR38481:SF1">
    <property type="entry name" value="HYALURONATE LYASE"/>
    <property type="match status" value="1"/>
</dbReference>
<name>A0A429ZUY5_9ENTE</name>
<dbReference type="SUPFAM" id="SSF49373">
    <property type="entry name" value="Invasin/intimin cell-adhesion fragments"/>
    <property type="match status" value="1"/>
</dbReference>
<dbReference type="GO" id="GO:0030246">
    <property type="term" value="F:carbohydrate binding"/>
    <property type="evidence" value="ECO:0007669"/>
    <property type="project" value="InterPro"/>
</dbReference>
<evidence type="ECO:0000313" key="8">
    <source>
        <dbReference type="Proteomes" id="UP000287239"/>
    </source>
</evidence>
<keyword evidence="2" id="KW-0732">Signal</keyword>
<dbReference type="InterPro" id="IPR012970">
    <property type="entry name" value="Lyase_8_alpha_N"/>
</dbReference>
<dbReference type="SUPFAM" id="SSF49785">
    <property type="entry name" value="Galactose-binding domain-like"/>
    <property type="match status" value="1"/>
</dbReference>
<feature type="compositionally biased region" description="Polar residues" evidence="5">
    <location>
        <begin position="1177"/>
        <end position="1209"/>
    </location>
</feature>
<protein>
    <recommendedName>
        <fullName evidence="6">BIG2 domain-containing protein</fullName>
    </recommendedName>
</protein>
<dbReference type="SUPFAM" id="SSF48230">
    <property type="entry name" value="Chondroitin AC/alginate lyase"/>
    <property type="match status" value="1"/>
</dbReference>
<dbReference type="Pfam" id="PF02368">
    <property type="entry name" value="Big_2"/>
    <property type="match status" value="1"/>
</dbReference>
<gene>
    <name evidence="7" type="ORF">CBF35_02490</name>
</gene>
<proteinExistence type="inferred from homology"/>
<evidence type="ECO:0000256" key="3">
    <source>
        <dbReference type="ARBA" id="ARBA00023239"/>
    </source>
</evidence>
<dbReference type="GO" id="GO:0005576">
    <property type="term" value="C:extracellular region"/>
    <property type="evidence" value="ECO:0007669"/>
    <property type="project" value="InterPro"/>
</dbReference>
<dbReference type="InterPro" id="IPR003159">
    <property type="entry name" value="Lyase_8_central_dom"/>
</dbReference>
<dbReference type="InterPro" id="IPR011013">
    <property type="entry name" value="Gal_mutarotase_sf_dom"/>
</dbReference>
<evidence type="ECO:0000256" key="5">
    <source>
        <dbReference type="SAM" id="MobiDB-lite"/>
    </source>
</evidence>
<feature type="compositionally biased region" description="Low complexity" evidence="5">
    <location>
        <begin position="1135"/>
        <end position="1144"/>
    </location>
</feature>
<comment type="similarity">
    <text evidence="1">Belongs to the polysaccharide lyase 8 family.</text>
</comment>
<dbReference type="Gene3D" id="2.70.98.10">
    <property type="match status" value="1"/>
</dbReference>
<dbReference type="GO" id="GO:0016837">
    <property type="term" value="F:carbon-oxygen lyase activity, acting on polysaccharides"/>
    <property type="evidence" value="ECO:0007669"/>
    <property type="project" value="UniProtKB-ARBA"/>
</dbReference>
<dbReference type="SUPFAM" id="SSF49863">
    <property type="entry name" value="Hyaluronate lyase-like, C-terminal domain"/>
    <property type="match status" value="1"/>
</dbReference>
<dbReference type="InterPro" id="IPR014718">
    <property type="entry name" value="GH-type_carb-bd"/>
</dbReference>
<keyword evidence="3" id="KW-0456">Lyase</keyword>
<dbReference type="PANTHER" id="PTHR38481">
    <property type="entry name" value="HYALURONATE LYASE"/>
    <property type="match status" value="1"/>
</dbReference>
<dbReference type="EMBL" id="NGJU01000002">
    <property type="protein sequence ID" value="RST97554.1"/>
    <property type="molecule type" value="Genomic_DNA"/>
</dbReference>
<feature type="domain" description="BIG2" evidence="6">
    <location>
        <begin position="206"/>
        <end position="282"/>
    </location>
</feature>
<feature type="active site" evidence="4">
    <location>
        <position position="599"/>
    </location>
</feature>
<dbReference type="AlphaFoldDB" id="A0A429ZUY5"/>
<dbReference type="Gene3D" id="2.60.120.260">
    <property type="entry name" value="Galactose-binding domain-like"/>
    <property type="match status" value="1"/>
</dbReference>
<reference evidence="7 8" key="1">
    <citation type="submission" date="2017-05" db="EMBL/GenBank/DDBJ databases">
        <title>Vagococcus spp. assemblies.</title>
        <authorList>
            <person name="Gulvik C.A."/>
        </authorList>
    </citation>
    <scope>NUCLEOTIDE SEQUENCE [LARGE SCALE GENOMIC DNA]</scope>
    <source>
        <strain evidence="7 8">NCFB 2777</strain>
    </source>
</reference>
<dbReference type="InterPro" id="IPR004103">
    <property type="entry name" value="Lyase_8_C"/>
</dbReference>
<dbReference type="InterPro" id="IPR023295">
    <property type="entry name" value="Hyaluronate_lyase_beta_dom_sf"/>
</dbReference>
<dbReference type="Pfam" id="PF02278">
    <property type="entry name" value="Lyase_8"/>
    <property type="match status" value="1"/>
</dbReference>
<dbReference type="Gene3D" id="2.60.40.1380">
    <property type="entry name" value="E set domains, domain 4"/>
    <property type="match status" value="1"/>
</dbReference>
<dbReference type="NCBIfam" id="TIGR01167">
    <property type="entry name" value="LPXTG_anchor"/>
    <property type="match status" value="1"/>
</dbReference>
<dbReference type="Proteomes" id="UP000287239">
    <property type="component" value="Unassembled WGS sequence"/>
</dbReference>
<feature type="region of interest" description="Disordered" evidence="5">
    <location>
        <begin position="1124"/>
        <end position="1229"/>
    </location>
</feature>
<evidence type="ECO:0000313" key="7">
    <source>
        <dbReference type="EMBL" id="RST97554.1"/>
    </source>
</evidence>
<dbReference type="InterPro" id="IPR008964">
    <property type="entry name" value="Invasin/intimin_cell_adhesion"/>
</dbReference>
<dbReference type="Gene3D" id="2.60.220.10">
    <property type="entry name" value="Polysaccharide lyase family 8-like, C-terminal"/>
    <property type="match status" value="1"/>
</dbReference>
<dbReference type="CDD" id="cd01083">
    <property type="entry name" value="GAG_Lyase"/>
    <property type="match status" value="1"/>
</dbReference>
<dbReference type="Gene3D" id="2.60.40.1080">
    <property type="match status" value="1"/>
</dbReference>
<dbReference type="InterPro" id="IPR008979">
    <property type="entry name" value="Galactose-bd-like_sf"/>
</dbReference>
<organism evidence="7 8">
    <name type="scientific">Vagococcus salmoninarum</name>
    <dbReference type="NCBI Taxonomy" id="2739"/>
    <lineage>
        <taxon>Bacteria</taxon>
        <taxon>Bacillati</taxon>
        <taxon>Bacillota</taxon>
        <taxon>Bacilli</taxon>
        <taxon>Lactobacillales</taxon>
        <taxon>Enterococcaceae</taxon>
        <taxon>Vagococcus</taxon>
    </lineage>
</organism>
<dbReference type="InterPro" id="IPR038970">
    <property type="entry name" value="Lyase_8"/>
</dbReference>
<dbReference type="InterPro" id="IPR054563">
    <property type="entry name" value="HylB-like_N"/>
</dbReference>